<dbReference type="InterPro" id="IPR036603">
    <property type="entry name" value="RBP11-like"/>
</dbReference>
<dbReference type="InterPro" id="IPR036643">
    <property type="entry name" value="RNApol_insert_sf"/>
</dbReference>
<dbReference type="InterPro" id="IPR011773">
    <property type="entry name" value="DNA-dir_RpoA"/>
</dbReference>
<gene>
    <name evidence="11" type="primary">rpoA</name>
    <name evidence="13" type="ORF">QJ522_08880</name>
</gene>
<keyword evidence="6 11" id="KW-0548">Nucleotidyltransferase</keyword>
<comment type="subunit">
    <text evidence="11">Homodimer. The RNAP catalytic core consists of 2 alpha, 1 beta, 1 beta' and 1 omega subunit. When a sigma factor is associated with the core the holoenzyme is formed, which can initiate transcription.</text>
</comment>
<feature type="region of interest" description="Alpha N-terminal domain (alpha-NTD)" evidence="11">
    <location>
        <begin position="1"/>
        <end position="238"/>
    </location>
</feature>
<keyword evidence="5 11" id="KW-0808">Transferase</keyword>
<dbReference type="InterPro" id="IPR011260">
    <property type="entry name" value="RNAP_asu_C"/>
</dbReference>
<dbReference type="GO" id="GO:0005737">
    <property type="term" value="C:cytoplasm"/>
    <property type="evidence" value="ECO:0007669"/>
    <property type="project" value="UniProtKB-ARBA"/>
</dbReference>
<evidence type="ECO:0000256" key="6">
    <source>
        <dbReference type="ARBA" id="ARBA00022695"/>
    </source>
</evidence>
<dbReference type="RefSeq" id="WP_349244565.1">
    <property type="nucleotide sequence ID" value="NZ_JASCXX010000009.1"/>
</dbReference>
<comment type="catalytic activity">
    <reaction evidence="10 11">
        <text>RNA(n) + a ribonucleoside 5'-triphosphate = RNA(n+1) + diphosphate</text>
        <dbReference type="Rhea" id="RHEA:21248"/>
        <dbReference type="Rhea" id="RHEA-COMP:14527"/>
        <dbReference type="Rhea" id="RHEA-COMP:17342"/>
        <dbReference type="ChEBI" id="CHEBI:33019"/>
        <dbReference type="ChEBI" id="CHEBI:61557"/>
        <dbReference type="ChEBI" id="CHEBI:140395"/>
        <dbReference type="EC" id="2.7.7.6"/>
    </reaction>
</comment>
<evidence type="ECO:0000256" key="3">
    <source>
        <dbReference type="ARBA" id="ARBA00015972"/>
    </source>
</evidence>
<dbReference type="SMART" id="SM00662">
    <property type="entry name" value="RPOLD"/>
    <property type="match status" value="1"/>
</dbReference>
<dbReference type="NCBIfam" id="TIGR02027">
    <property type="entry name" value="rpoA"/>
    <property type="match status" value="1"/>
</dbReference>
<dbReference type="InterPro" id="IPR011262">
    <property type="entry name" value="DNA-dir_RNA_pol_insert"/>
</dbReference>
<evidence type="ECO:0000256" key="5">
    <source>
        <dbReference type="ARBA" id="ARBA00022679"/>
    </source>
</evidence>
<evidence type="ECO:0000313" key="13">
    <source>
        <dbReference type="EMBL" id="MDI6449156.1"/>
    </source>
</evidence>
<sequence>MRVTWRGLELPTRVEKDSVISTDTYGRFFIEPFERGFGTTVGNSLRRVLLSSLEGSAVTSVKISGVDHEFTSVAGVMEDATDIVLNVKSLVIRLQGDGPKTMKVSADKVGVVTAADIVADPAIEVFSKDKVLATLTDNIRFEMEMVVENGRGYVPVSERIADADRFDQEIGLIHLDAVYSPVTRVRYTTENTRVGQRTNYDRLIMEIWTNGTVSPEMALVEAAKILRKHINPFVQYFEVGEETVAGELAAEEPEAAIDEELEAKLNTPIQELELSVRASNCLESAKIETVRELVTMNEADLLKIRSFGKTSLREIKRKLADIGLSLGMKDGGQ</sequence>
<dbReference type="Pfam" id="PF03118">
    <property type="entry name" value="RNA_pol_A_CTD"/>
    <property type="match status" value="1"/>
</dbReference>
<accession>A0AAW6TZ60</accession>
<comment type="similarity">
    <text evidence="1 11">Belongs to the RNA polymerase alpha chain family.</text>
</comment>
<dbReference type="Pfam" id="PF01193">
    <property type="entry name" value="RNA_pol_L"/>
    <property type="match status" value="1"/>
</dbReference>
<feature type="region of interest" description="Alpha C-terminal domain (alpha-CTD)" evidence="11">
    <location>
        <begin position="261"/>
        <end position="333"/>
    </location>
</feature>
<evidence type="ECO:0000256" key="11">
    <source>
        <dbReference type="HAMAP-Rule" id="MF_00059"/>
    </source>
</evidence>
<dbReference type="Gene3D" id="3.30.1360.10">
    <property type="entry name" value="RNA polymerase, RBP11-like subunit"/>
    <property type="match status" value="1"/>
</dbReference>
<evidence type="ECO:0000256" key="9">
    <source>
        <dbReference type="ARBA" id="ARBA00033070"/>
    </source>
</evidence>
<keyword evidence="7 11" id="KW-0804">Transcription</keyword>
<dbReference type="Proteomes" id="UP001431776">
    <property type="component" value="Unassembled WGS sequence"/>
</dbReference>
<keyword evidence="14" id="KW-1185">Reference proteome</keyword>
<dbReference type="GO" id="GO:0003899">
    <property type="term" value="F:DNA-directed RNA polymerase activity"/>
    <property type="evidence" value="ECO:0007669"/>
    <property type="project" value="UniProtKB-UniRule"/>
</dbReference>
<dbReference type="InterPro" id="IPR011263">
    <property type="entry name" value="DNA-dir_RNA_pol_RpoA/D/Rpb3"/>
</dbReference>
<dbReference type="SUPFAM" id="SSF55257">
    <property type="entry name" value="RBP11-like subunits of RNA polymerase"/>
    <property type="match status" value="1"/>
</dbReference>
<dbReference type="SUPFAM" id="SSF56553">
    <property type="entry name" value="Insert subdomain of RNA polymerase alpha subunit"/>
    <property type="match status" value="1"/>
</dbReference>
<comment type="domain">
    <text evidence="11">The N-terminal domain is essential for RNAP assembly and basal transcription, whereas the C-terminal domain is involved in interaction with transcriptional regulators and with upstream promoter elements.</text>
</comment>
<evidence type="ECO:0000256" key="2">
    <source>
        <dbReference type="ARBA" id="ARBA00012418"/>
    </source>
</evidence>
<proteinExistence type="inferred from homology"/>
<dbReference type="Pfam" id="PF01000">
    <property type="entry name" value="RNA_pol_A_bac"/>
    <property type="match status" value="1"/>
</dbReference>
<dbReference type="Gene3D" id="2.170.120.12">
    <property type="entry name" value="DNA-directed RNA polymerase, insert domain"/>
    <property type="match status" value="1"/>
</dbReference>
<dbReference type="GO" id="GO:0003677">
    <property type="term" value="F:DNA binding"/>
    <property type="evidence" value="ECO:0007669"/>
    <property type="project" value="UniProtKB-UniRule"/>
</dbReference>
<dbReference type="FunFam" id="2.170.120.12:FF:000001">
    <property type="entry name" value="DNA-directed RNA polymerase subunit alpha"/>
    <property type="match status" value="1"/>
</dbReference>
<evidence type="ECO:0000313" key="14">
    <source>
        <dbReference type="Proteomes" id="UP001431776"/>
    </source>
</evidence>
<feature type="domain" description="DNA-directed RNA polymerase RpoA/D/Rpb3-type" evidence="12">
    <location>
        <begin position="25"/>
        <end position="236"/>
    </location>
</feature>
<dbReference type="GO" id="GO:0000428">
    <property type="term" value="C:DNA-directed RNA polymerase complex"/>
    <property type="evidence" value="ECO:0007669"/>
    <property type="project" value="UniProtKB-KW"/>
</dbReference>
<evidence type="ECO:0000256" key="7">
    <source>
        <dbReference type="ARBA" id="ARBA00023163"/>
    </source>
</evidence>
<dbReference type="GO" id="GO:0046983">
    <property type="term" value="F:protein dimerization activity"/>
    <property type="evidence" value="ECO:0007669"/>
    <property type="project" value="InterPro"/>
</dbReference>
<keyword evidence="4 11" id="KW-0240">DNA-directed RNA polymerase</keyword>
<dbReference type="HAMAP" id="MF_00059">
    <property type="entry name" value="RNApol_bact_RpoA"/>
    <property type="match status" value="1"/>
</dbReference>
<dbReference type="SUPFAM" id="SSF47789">
    <property type="entry name" value="C-terminal domain of RNA polymerase alpha subunit"/>
    <property type="match status" value="1"/>
</dbReference>
<dbReference type="CDD" id="cd06928">
    <property type="entry name" value="RNAP_alpha_NTD"/>
    <property type="match status" value="1"/>
</dbReference>
<protein>
    <recommendedName>
        <fullName evidence="3 11">DNA-directed RNA polymerase subunit alpha</fullName>
        <shortName evidence="11">RNAP subunit alpha</shortName>
        <ecNumber evidence="2 11">2.7.7.6</ecNumber>
    </recommendedName>
    <alternativeName>
        <fullName evidence="9 11">RNA polymerase subunit alpha</fullName>
    </alternativeName>
    <alternativeName>
        <fullName evidence="8 11">Transcriptase subunit alpha</fullName>
    </alternativeName>
</protein>
<name>A0AAW6TZ60_9BACT</name>
<comment type="function">
    <text evidence="11">DNA-dependent RNA polymerase catalyzes the transcription of DNA into RNA using the four ribonucleoside triphosphates as substrates.</text>
</comment>
<evidence type="ECO:0000256" key="10">
    <source>
        <dbReference type="ARBA" id="ARBA00048552"/>
    </source>
</evidence>
<evidence type="ECO:0000259" key="12">
    <source>
        <dbReference type="SMART" id="SM00662"/>
    </source>
</evidence>
<dbReference type="Gene3D" id="1.10.150.20">
    <property type="entry name" value="5' to 3' exonuclease, C-terminal subdomain"/>
    <property type="match status" value="1"/>
</dbReference>
<evidence type="ECO:0000256" key="4">
    <source>
        <dbReference type="ARBA" id="ARBA00022478"/>
    </source>
</evidence>
<dbReference type="NCBIfam" id="NF003513">
    <property type="entry name" value="PRK05182.1-2"/>
    <property type="match status" value="1"/>
</dbReference>
<reference evidence="13" key="1">
    <citation type="submission" date="2023-05" db="EMBL/GenBank/DDBJ databases">
        <title>Anaerotaeda fermentans gen. nov., sp. nov., a novel anaerobic planctomycete of the new family within the order Sedimentisphaerales isolated from Taman Peninsula, Russia.</title>
        <authorList>
            <person name="Khomyakova M.A."/>
            <person name="Merkel A.Y."/>
            <person name="Slobodkin A.I."/>
        </authorList>
    </citation>
    <scope>NUCLEOTIDE SEQUENCE</scope>
    <source>
        <strain evidence="13">M17dextr</strain>
    </source>
</reference>
<organism evidence="13 14">
    <name type="scientific">Anaerobaca lacustris</name>
    <dbReference type="NCBI Taxonomy" id="3044600"/>
    <lineage>
        <taxon>Bacteria</taxon>
        <taxon>Pseudomonadati</taxon>
        <taxon>Planctomycetota</taxon>
        <taxon>Phycisphaerae</taxon>
        <taxon>Sedimentisphaerales</taxon>
        <taxon>Anaerobacaceae</taxon>
        <taxon>Anaerobaca</taxon>
    </lineage>
</organism>
<dbReference type="AlphaFoldDB" id="A0AAW6TZ60"/>
<dbReference type="EMBL" id="JASCXX010000009">
    <property type="protein sequence ID" value="MDI6449156.1"/>
    <property type="molecule type" value="Genomic_DNA"/>
</dbReference>
<comment type="caution">
    <text evidence="13">The sequence shown here is derived from an EMBL/GenBank/DDBJ whole genome shotgun (WGS) entry which is preliminary data.</text>
</comment>
<dbReference type="GO" id="GO:0006351">
    <property type="term" value="P:DNA-templated transcription"/>
    <property type="evidence" value="ECO:0007669"/>
    <property type="project" value="UniProtKB-UniRule"/>
</dbReference>
<dbReference type="NCBIfam" id="NF003519">
    <property type="entry name" value="PRK05182.2-5"/>
    <property type="match status" value="1"/>
</dbReference>
<evidence type="ECO:0000256" key="8">
    <source>
        <dbReference type="ARBA" id="ARBA00032524"/>
    </source>
</evidence>
<evidence type="ECO:0000256" key="1">
    <source>
        <dbReference type="ARBA" id="ARBA00007123"/>
    </source>
</evidence>
<dbReference type="EC" id="2.7.7.6" evidence="2 11"/>